<proteinExistence type="predicted"/>
<dbReference type="Proteomes" id="UP000071561">
    <property type="component" value="Chromosome"/>
</dbReference>
<dbReference type="KEGG" id="pcm:AY601_4780"/>
<dbReference type="Gene3D" id="3.20.20.150">
    <property type="entry name" value="Divalent-metal-dependent TIM barrel enzymes"/>
    <property type="match status" value="1"/>
</dbReference>
<organism evidence="2 3">
    <name type="scientific">Pedobacter cryoconitis</name>
    <dbReference type="NCBI Taxonomy" id="188932"/>
    <lineage>
        <taxon>Bacteria</taxon>
        <taxon>Pseudomonadati</taxon>
        <taxon>Bacteroidota</taxon>
        <taxon>Sphingobacteriia</taxon>
        <taxon>Sphingobacteriales</taxon>
        <taxon>Sphingobacteriaceae</taxon>
        <taxon>Pedobacter</taxon>
    </lineage>
</organism>
<accession>A0A127VK12</accession>
<keyword evidence="2" id="KW-0413">Isomerase</keyword>
<dbReference type="EMBL" id="CP014504">
    <property type="protein sequence ID" value="AMQ01608.1"/>
    <property type="molecule type" value="Genomic_DNA"/>
</dbReference>
<reference evidence="2 3" key="1">
    <citation type="submission" date="2016-03" db="EMBL/GenBank/DDBJ databases">
        <title>Complete genome sequence of Pedobacter cryoconitis PAMC 27485.</title>
        <authorList>
            <person name="Lee J."/>
            <person name="Kim O.-S."/>
        </authorList>
    </citation>
    <scope>NUCLEOTIDE SEQUENCE [LARGE SCALE GENOMIC DNA]</scope>
    <source>
        <strain evidence="2 3">PAMC 27485</strain>
    </source>
</reference>
<dbReference type="InterPro" id="IPR006311">
    <property type="entry name" value="TAT_signal"/>
</dbReference>
<dbReference type="InterPro" id="IPR019546">
    <property type="entry name" value="TAT_signal_bac_arc"/>
</dbReference>
<dbReference type="NCBIfam" id="TIGR01409">
    <property type="entry name" value="TAT_signal_seq"/>
    <property type="match status" value="1"/>
</dbReference>
<evidence type="ECO:0000259" key="1">
    <source>
        <dbReference type="Pfam" id="PF01261"/>
    </source>
</evidence>
<dbReference type="InterPro" id="IPR013022">
    <property type="entry name" value="Xyl_isomerase-like_TIM-brl"/>
</dbReference>
<sequence length="297" mass="32737">MTYKDLIMNSRRNFIKQAGLAAAGAVVLPSLTFAAAPAKVVGLQLYSLRAQLPPDVAGTIAKVAKAGYKEVETYGYSLNGKYWGLDPKAFKTLLSNNGLTAPSGHYGMDKFIGTGNADELKSYIEAANTIGSSYIVVPYLGDNLRKTEDDWKKVAARLNEASAICKASGLGLGYHNHNFEFVKYGEKTGYEILLKETDPNAVKFEMDLYWVVRSGNDPIKLFTDHPGRFPMWHVKDMDKVDNTINTEVGSGKIDFKAIYKGAKLAGLKHLIVEQENYSIDPYVSIKQSADYVKKSIL</sequence>
<dbReference type="PATRIC" id="fig|188932.3.peg.4956"/>
<keyword evidence="3" id="KW-1185">Reference proteome</keyword>
<evidence type="ECO:0000313" key="3">
    <source>
        <dbReference type="Proteomes" id="UP000071561"/>
    </source>
</evidence>
<dbReference type="GO" id="GO:0016853">
    <property type="term" value="F:isomerase activity"/>
    <property type="evidence" value="ECO:0007669"/>
    <property type="project" value="UniProtKB-KW"/>
</dbReference>
<dbReference type="PANTHER" id="PTHR12110">
    <property type="entry name" value="HYDROXYPYRUVATE ISOMERASE"/>
    <property type="match status" value="1"/>
</dbReference>
<dbReference type="InterPro" id="IPR036237">
    <property type="entry name" value="Xyl_isomerase-like_sf"/>
</dbReference>
<evidence type="ECO:0000313" key="2">
    <source>
        <dbReference type="EMBL" id="AMQ01608.1"/>
    </source>
</evidence>
<gene>
    <name evidence="2" type="ORF">AY601_4780</name>
</gene>
<dbReference type="Pfam" id="PF01261">
    <property type="entry name" value="AP_endonuc_2"/>
    <property type="match status" value="1"/>
</dbReference>
<dbReference type="SUPFAM" id="SSF51658">
    <property type="entry name" value="Xylose isomerase-like"/>
    <property type="match status" value="1"/>
</dbReference>
<dbReference type="InterPro" id="IPR050312">
    <property type="entry name" value="IolE/XylAMocC-like"/>
</dbReference>
<feature type="domain" description="Xylose isomerase-like TIM barrel" evidence="1">
    <location>
        <begin position="60"/>
        <end position="294"/>
    </location>
</feature>
<name>A0A127VK12_9SPHI</name>
<protein>
    <submittedName>
        <fullName evidence="2">Xylose isomerase</fullName>
    </submittedName>
</protein>
<dbReference type="PANTHER" id="PTHR12110:SF41">
    <property type="entry name" value="INOSOSE DEHYDRATASE"/>
    <property type="match status" value="1"/>
</dbReference>
<dbReference type="AlphaFoldDB" id="A0A127VK12"/>
<dbReference type="PROSITE" id="PS51318">
    <property type="entry name" value="TAT"/>
    <property type="match status" value="1"/>
</dbReference>